<comment type="subcellular location">
    <subcellularLocation>
        <location evidence="1 10">Cell membrane</location>
        <topology evidence="1 10">Multi-pass membrane protein</topology>
    </subcellularLocation>
</comment>
<accession>A0A6G7PVM9</accession>
<keyword evidence="5 10" id="KW-0812">Transmembrane</keyword>
<reference evidence="12 13" key="1">
    <citation type="submission" date="2020-02" db="EMBL/GenBank/DDBJ databases">
        <title>Genome analysis of Thermosulfuriphilus ammonigenes ST65T, an anaerobic thermophilic chemolithoautotrophic bacterium isolated from a deep-sea hydrothermal vent.</title>
        <authorList>
            <person name="Slobodkina G."/>
            <person name="Allioux M."/>
            <person name="Merkel A."/>
            <person name="Alain K."/>
            <person name="Jebbar M."/>
            <person name="Slobodkin A."/>
        </authorList>
    </citation>
    <scope>NUCLEOTIDE SEQUENCE [LARGE SCALE GENOMIC DNA]</scope>
    <source>
        <strain evidence="12 13">ST65</strain>
    </source>
</reference>
<dbReference type="GO" id="GO:0043952">
    <property type="term" value="P:protein transport by the Sec complex"/>
    <property type="evidence" value="ECO:0007669"/>
    <property type="project" value="TreeGrafter"/>
</dbReference>
<evidence type="ECO:0000256" key="5">
    <source>
        <dbReference type="ARBA" id="ARBA00022692"/>
    </source>
</evidence>
<feature type="compositionally biased region" description="Pro residues" evidence="11">
    <location>
        <begin position="96"/>
        <end position="107"/>
    </location>
</feature>
<evidence type="ECO:0000256" key="8">
    <source>
        <dbReference type="ARBA" id="ARBA00023010"/>
    </source>
</evidence>
<dbReference type="RefSeq" id="WP_166031957.1">
    <property type="nucleotide sequence ID" value="NZ_CP048877.1"/>
</dbReference>
<keyword evidence="13" id="KW-1185">Reference proteome</keyword>
<feature type="transmembrane region" description="Helical" evidence="10">
    <location>
        <begin position="49"/>
        <end position="73"/>
    </location>
</feature>
<proteinExistence type="inferred from homology"/>
<evidence type="ECO:0000256" key="6">
    <source>
        <dbReference type="ARBA" id="ARBA00022927"/>
    </source>
</evidence>
<feature type="region of interest" description="Disordered" evidence="11">
    <location>
        <begin position="81"/>
        <end position="107"/>
    </location>
</feature>
<evidence type="ECO:0000256" key="3">
    <source>
        <dbReference type="ARBA" id="ARBA00022448"/>
    </source>
</evidence>
<evidence type="ECO:0000256" key="10">
    <source>
        <dbReference type="RuleBase" id="RU365087"/>
    </source>
</evidence>
<dbReference type="GO" id="GO:0009306">
    <property type="term" value="P:protein secretion"/>
    <property type="evidence" value="ECO:0007669"/>
    <property type="project" value="UniProtKB-UniRule"/>
</dbReference>
<dbReference type="InterPro" id="IPR004692">
    <property type="entry name" value="SecG"/>
</dbReference>
<comment type="caution">
    <text evidence="10">Lacks conserved residue(s) required for the propagation of feature annotation.</text>
</comment>
<dbReference type="Pfam" id="PF03840">
    <property type="entry name" value="SecG"/>
    <property type="match status" value="1"/>
</dbReference>
<dbReference type="PANTHER" id="PTHR34182:SF1">
    <property type="entry name" value="PROTEIN-EXPORT MEMBRANE PROTEIN SECG"/>
    <property type="match status" value="1"/>
</dbReference>
<keyword evidence="9 10" id="KW-0472">Membrane</keyword>
<dbReference type="GO" id="GO:0015450">
    <property type="term" value="F:protein-transporting ATPase activity"/>
    <property type="evidence" value="ECO:0007669"/>
    <property type="project" value="UniProtKB-UniRule"/>
</dbReference>
<evidence type="ECO:0000256" key="4">
    <source>
        <dbReference type="ARBA" id="ARBA00022475"/>
    </source>
</evidence>
<dbReference type="PANTHER" id="PTHR34182">
    <property type="entry name" value="PROTEIN-EXPORT MEMBRANE PROTEIN SECG"/>
    <property type="match status" value="1"/>
</dbReference>
<dbReference type="KEGG" id="tav:G4V39_05400"/>
<evidence type="ECO:0000256" key="11">
    <source>
        <dbReference type="SAM" id="MobiDB-lite"/>
    </source>
</evidence>
<comment type="function">
    <text evidence="10">Involved in protein export. Participates in an early event of protein translocation.</text>
</comment>
<evidence type="ECO:0000256" key="2">
    <source>
        <dbReference type="ARBA" id="ARBA00008445"/>
    </source>
</evidence>
<keyword evidence="8 10" id="KW-0811">Translocation</keyword>
<keyword evidence="6 10" id="KW-0653">Protein transport</keyword>
<name>A0A6G7PVM9_9BACT</name>
<keyword evidence="4 10" id="KW-1003">Cell membrane</keyword>
<dbReference type="AlphaFoldDB" id="A0A6G7PVM9"/>
<dbReference type="Proteomes" id="UP000502179">
    <property type="component" value="Chromosome"/>
</dbReference>
<organism evidence="12 13">
    <name type="scientific">Thermosulfuriphilus ammonigenes</name>
    <dbReference type="NCBI Taxonomy" id="1936021"/>
    <lineage>
        <taxon>Bacteria</taxon>
        <taxon>Pseudomonadati</taxon>
        <taxon>Thermodesulfobacteriota</taxon>
        <taxon>Thermodesulfobacteria</taxon>
        <taxon>Thermodesulfobacteriales</taxon>
        <taxon>Thermodesulfobacteriaceae</taxon>
        <taxon>Thermosulfuriphilus</taxon>
    </lineage>
</organism>
<gene>
    <name evidence="12" type="primary">secG</name>
    <name evidence="12" type="ORF">G4V39_05400</name>
</gene>
<evidence type="ECO:0000313" key="13">
    <source>
        <dbReference type="Proteomes" id="UP000502179"/>
    </source>
</evidence>
<protein>
    <recommendedName>
        <fullName evidence="10">Protein-export membrane protein SecG</fullName>
    </recommendedName>
</protein>
<dbReference type="GO" id="GO:0005886">
    <property type="term" value="C:plasma membrane"/>
    <property type="evidence" value="ECO:0007669"/>
    <property type="project" value="UniProtKB-SubCell"/>
</dbReference>
<keyword evidence="7 10" id="KW-1133">Transmembrane helix</keyword>
<keyword evidence="3 10" id="KW-0813">Transport</keyword>
<dbReference type="GO" id="GO:0065002">
    <property type="term" value="P:intracellular protein transmembrane transport"/>
    <property type="evidence" value="ECO:0007669"/>
    <property type="project" value="TreeGrafter"/>
</dbReference>
<dbReference type="NCBIfam" id="TIGR00810">
    <property type="entry name" value="secG"/>
    <property type="match status" value="1"/>
</dbReference>
<sequence>MHTLLIVIHVIVCLFLIAVVLMQAGKGAEVGAVFGSSQAIFGGSGPATFLNKVTTVLVVLFFITSLSLTYMAARGGKGSVVEKFSPPPQTEKHEAPIPPAPSTPEAK</sequence>
<evidence type="ECO:0000313" key="12">
    <source>
        <dbReference type="EMBL" id="QIJ71739.1"/>
    </source>
</evidence>
<dbReference type="EMBL" id="CP048877">
    <property type="protein sequence ID" value="QIJ71739.1"/>
    <property type="molecule type" value="Genomic_DNA"/>
</dbReference>
<evidence type="ECO:0000256" key="9">
    <source>
        <dbReference type="ARBA" id="ARBA00023136"/>
    </source>
</evidence>
<comment type="similarity">
    <text evidence="2 10">Belongs to the SecG family.</text>
</comment>
<evidence type="ECO:0000256" key="7">
    <source>
        <dbReference type="ARBA" id="ARBA00022989"/>
    </source>
</evidence>
<evidence type="ECO:0000256" key="1">
    <source>
        <dbReference type="ARBA" id="ARBA00004651"/>
    </source>
</evidence>
<dbReference type="PRINTS" id="PR01651">
    <property type="entry name" value="SECGEXPORT"/>
</dbReference>